<dbReference type="PANTHER" id="PTHR43611">
    <property type="entry name" value="ALPHA-D-GLUCOSE 1-PHOSPHATE PHOSPHATASE"/>
    <property type="match status" value="1"/>
</dbReference>
<sequence length="218" mass="25346">MDKYRAIIFDVGNVIVNISGDNVFEYWATVSKRDADVIKQKFEIDDIYHQFEKGDLEPALYRKYILEKIGLRMSDDEFDNGWNNIYADVVPGVEQLLQDLKSEFRLTALTNTNVIHAKKWKTKYASVLKYFEKVFCSHEIKTRKPERNAYDIVLTYLQMDPNVVVYLDDIPEYVKAATDIGIKSILVTSSEQMVGELNKLGITVNYKQCNSKYWVLKT</sequence>
<dbReference type="Pfam" id="PF00702">
    <property type="entry name" value="Hydrolase"/>
    <property type="match status" value="1"/>
</dbReference>
<dbReference type="Gene3D" id="1.10.150.240">
    <property type="entry name" value="Putative phosphatase, domain 2"/>
    <property type="match status" value="1"/>
</dbReference>
<comment type="caution">
    <text evidence="1">The sequence shown here is derived from an EMBL/GenBank/DDBJ whole genome shotgun (WGS) entry which is preliminary data.</text>
</comment>
<dbReference type="InterPro" id="IPR006439">
    <property type="entry name" value="HAD-SF_hydro_IA"/>
</dbReference>
<dbReference type="CDD" id="cd02603">
    <property type="entry name" value="HAD_sEH-N_like"/>
    <property type="match status" value="1"/>
</dbReference>
<dbReference type="InterPro" id="IPR036412">
    <property type="entry name" value="HAD-like_sf"/>
</dbReference>
<organism evidence="1 2">
    <name type="scientific">candidate division TA06 bacterium DG_78</name>
    <dbReference type="NCBI Taxonomy" id="1703772"/>
    <lineage>
        <taxon>Bacteria</taxon>
        <taxon>Bacteria division TA06</taxon>
    </lineage>
</organism>
<dbReference type="SFLD" id="SFLDS00003">
    <property type="entry name" value="Haloacid_Dehalogenase"/>
    <property type="match status" value="1"/>
</dbReference>
<accession>A0A0S7YCW6</accession>
<dbReference type="PANTHER" id="PTHR43611:SF3">
    <property type="entry name" value="FLAVIN MONONUCLEOTIDE HYDROLASE 1, CHLOROPLATIC"/>
    <property type="match status" value="1"/>
</dbReference>
<dbReference type="EMBL" id="LJNI01000080">
    <property type="protein sequence ID" value="KPJ72355.1"/>
    <property type="molecule type" value="Genomic_DNA"/>
</dbReference>
<reference evidence="1 2" key="1">
    <citation type="journal article" date="2015" name="Microbiome">
        <title>Genomic resolution of linkages in carbon, nitrogen, and sulfur cycling among widespread estuary sediment bacteria.</title>
        <authorList>
            <person name="Baker B.J."/>
            <person name="Lazar C.S."/>
            <person name="Teske A.P."/>
            <person name="Dick G.J."/>
        </authorList>
    </citation>
    <scope>NUCLEOTIDE SEQUENCE [LARGE SCALE GENOMIC DNA]</scope>
    <source>
        <strain evidence="1">DG_78</strain>
    </source>
</reference>
<dbReference type="AlphaFoldDB" id="A0A0S7YCW6"/>
<gene>
    <name evidence="1" type="ORF">AMJ52_06640</name>
</gene>
<dbReference type="SUPFAM" id="SSF56784">
    <property type="entry name" value="HAD-like"/>
    <property type="match status" value="1"/>
</dbReference>
<name>A0A0S7YCW6_UNCT6</name>
<dbReference type="SFLD" id="SFLDG01129">
    <property type="entry name" value="C1.5:_HAD__Beta-PGM__Phosphata"/>
    <property type="match status" value="1"/>
</dbReference>
<dbReference type="PRINTS" id="PR00413">
    <property type="entry name" value="HADHALOGNASE"/>
</dbReference>
<protein>
    <recommendedName>
        <fullName evidence="3">Haloacid dehalogenase</fullName>
    </recommendedName>
</protein>
<evidence type="ECO:0000313" key="1">
    <source>
        <dbReference type="EMBL" id="KPJ72355.1"/>
    </source>
</evidence>
<dbReference type="InterPro" id="IPR023198">
    <property type="entry name" value="PGP-like_dom2"/>
</dbReference>
<dbReference type="Proteomes" id="UP000051012">
    <property type="component" value="Unassembled WGS sequence"/>
</dbReference>
<proteinExistence type="predicted"/>
<dbReference type="NCBIfam" id="TIGR01509">
    <property type="entry name" value="HAD-SF-IA-v3"/>
    <property type="match status" value="1"/>
</dbReference>
<dbReference type="InterPro" id="IPR023214">
    <property type="entry name" value="HAD_sf"/>
</dbReference>
<dbReference type="Gene3D" id="3.40.50.1000">
    <property type="entry name" value="HAD superfamily/HAD-like"/>
    <property type="match status" value="1"/>
</dbReference>
<evidence type="ECO:0000313" key="2">
    <source>
        <dbReference type="Proteomes" id="UP000051012"/>
    </source>
</evidence>
<evidence type="ECO:0008006" key="3">
    <source>
        <dbReference type="Google" id="ProtNLM"/>
    </source>
</evidence>